<dbReference type="Gene3D" id="1.10.4100.10">
    <property type="entry name" value="2-methylcitrate dehydratase PrpD"/>
    <property type="match status" value="1"/>
</dbReference>
<proteinExistence type="inferred from homology"/>
<dbReference type="AlphaFoldDB" id="A0A7X3LWE2"/>
<sequence>MADGITAQLAAFICSFDGGRLSPDQIVTAKSCILDWSAVALAGRDEPVSRILREMTSSEGGTAEATVIGLAGRLPARAAALSNGTTSHALDYDDTHFDHIGHSTVGVFPAALALGEALGCDGKAVLDAFVIGLEVACRVGRYLGNAHYRTGFHQTATAGAFGAAAASARLLRLDDERCCHAIGLVSTRASGLKSQFGTMGKPFHAGLAASNGVEAAKLAALGFASNPQGLECLQGFAETHAGEGDAQAAFEGLGEAFRFDRVQFKHHACCHGTHAPIDALKALRAEIGPHVSNARSVTLRVHPQWLRVCNILSPATGLEAKFSFRLTGAMALAGRDTAALDTFSDAICTDPELAGLRERVKVETDDRLGSIEAVAIVEMPDGSRIEHHCDLAEPIDAAVTRARLVEKAQALIGRPATATLLETVDTLDTGDGFALPGVLSSLAA</sequence>
<evidence type="ECO:0000259" key="2">
    <source>
        <dbReference type="Pfam" id="PF03972"/>
    </source>
</evidence>
<keyword evidence="5" id="KW-1185">Reference proteome</keyword>
<dbReference type="Gene3D" id="3.30.1330.120">
    <property type="entry name" value="2-methylcitrate dehydratase PrpD"/>
    <property type="match status" value="1"/>
</dbReference>
<dbReference type="PANTHER" id="PTHR16943:SF8">
    <property type="entry name" value="2-METHYLCITRATE DEHYDRATASE"/>
    <property type="match status" value="1"/>
</dbReference>
<accession>A0A7X3LWE2</accession>
<dbReference type="InterPro" id="IPR045336">
    <property type="entry name" value="MmgE_PrpD_N"/>
</dbReference>
<evidence type="ECO:0000313" key="5">
    <source>
        <dbReference type="Proteomes" id="UP000433101"/>
    </source>
</evidence>
<protein>
    <submittedName>
        <fullName evidence="4">MmgE/PrpD family protein</fullName>
    </submittedName>
</protein>
<dbReference type="EMBL" id="WUMV01000007">
    <property type="protein sequence ID" value="MXN66291.1"/>
    <property type="molecule type" value="Genomic_DNA"/>
</dbReference>
<dbReference type="Pfam" id="PF19305">
    <property type="entry name" value="MmgE_PrpD_C"/>
    <property type="match status" value="1"/>
</dbReference>
<feature type="domain" description="MmgE/PrpD C-terminal" evidence="3">
    <location>
        <begin position="267"/>
        <end position="413"/>
    </location>
</feature>
<evidence type="ECO:0000256" key="1">
    <source>
        <dbReference type="ARBA" id="ARBA00006174"/>
    </source>
</evidence>
<feature type="domain" description="MmgE/PrpD N-terminal" evidence="2">
    <location>
        <begin position="8"/>
        <end position="245"/>
    </location>
</feature>
<dbReference type="Pfam" id="PF03972">
    <property type="entry name" value="MmgE_PrpD_N"/>
    <property type="match status" value="1"/>
</dbReference>
<dbReference type="GO" id="GO:0016829">
    <property type="term" value="F:lyase activity"/>
    <property type="evidence" value="ECO:0007669"/>
    <property type="project" value="InterPro"/>
</dbReference>
<organism evidence="4 5">
    <name type="scientific">Stappia sediminis</name>
    <dbReference type="NCBI Taxonomy" id="2692190"/>
    <lineage>
        <taxon>Bacteria</taxon>
        <taxon>Pseudomonadati</taxon>
        <taxon>Pseudomonadota</taxon>
        <taxon>Alphaproteobacteria</taxon>
        <taxon>Hyphomicrobiales</taxon>
        <taxon>Stappiaceae</taxon>
        <taxon>Stappia</taxon>
    </lineage>
</organism>
<gene>
    <name evidence="4" type="ORF">GR183_15355</name>
</gene>
<dbReference type="InterPro" id="IPR045337">
    <property type="entry name" value="MmgE_PrpD_C"/>
</dbReference>
<dbReference type="InterPro" id="IPR036148">
    <property type="entry name" value="MmgE/PrpD_sf"/>
</dbReference>
<evidence type="ECO:0000313" key="4">
    <source>
        <dbReference type="EMBL" id="MXN66291.1"/>
    </source>
</evidence>
<dbReference type="InterPro" id="IPR042188">
    <property type="entry name" value="MmgE/PrpD_sf_2"/>
</dbReference>
<comment type="caution">
    <text evidence="4">The sequence shown here is derived from an EMBL/GenBank/DDBJ whole genome shotgun (WGS) entry which is preliminary data.</text>
</comment>
<dbReference type="InterPro" id="IPR005656">
    <property type="entry name" value="MmgE_PrpD"/>
</dbReference>
<dbReference type="PANTHER" id="PTHR16943">
    <property type="entry name" value="2-METHYLCITRATE DEHYDRATASE-RELATED"/>
    <property type="match status" value="1"/>
</dbReference>
<reference evidence="4 5" key="1">
    <citation type="submission" date="2019-12" db="EMBL/GenBank/DDBJ databases">
        <authorList>
            <person name="Li M."/>
        </authorList>
    </citation>
    <scope>NUCLEOTIDE SEQUENCE [LARGE SCALE GENOMIC DNA]</scope>
    <source>
        <strain evidence="4 5">GBMRC 2046</strain>
    </source>
</reference>
<dbReference type="SUPFAM" id="SSF103378">
    <property type="entry name" value="2-methylcitrate dehydratase PrpD"/>
    <property type="match status" value="1"/>
</dbReference>
<name>A0A7X3LWE2_9HYPH</name>
<evidence type="ECO:0000259" key="3">
    <source>
        <dbReference type="Pfam" id="PF19305"/>
    </source>
</evidence>
<dbReference type="RefSeq" id="WP_160776534.1">
    <property type="nucleotide sequence ID" value="NZ_WUMV01000007.1"/>
</dbReference>
<dbReference type="Proteomes" id="UP000433101">
    <property type="component" value="Unassembled WGS sequence"/>
</dbReference>
<comment type="similarity">
    <text evidence="1">Belongs to the PrpD family.</text>
</comment>
<dbReference type="InterPro" id="IPR042183">
    <property type="entry name" value="MmgE/PrpD_sf_1"/>
</dbReference>